<gene>
    <name evidence="1" type="ORF">CSSPJE1EN1_LOCUS11474</name>
</gene>
<dbReference type="EMBL" id="OZ020113">
    <property type="protein sequence ID" value="CAK9265996.1"/>
    <property type="molecule type" value="Genomic_DNA"/>
</dbReference>
<protein>
    <submittedName>
        <fullName evidence="1">Uncharacterized protein</fullName>
    </submittedName>
</protein>
<sequence>MEQRRIRCGAPSHLVNLSSSLWLQSQLGCLRLLHQCHPIAAQSALLCCSLMIRSASSSSIGAPKIQLLLLQPSVEEPFVGMPRCLRLLPLQEETQFVFFFFICCRQRKQAFGALTKRHGVMIFFLAFCT</sequence>
<evidence type="ECO:0000313" key="2">
    <source>
        <dbReference type="Proteomes" id="UP001497444"/>
    </source>
</evidence>
<keyword evidence="2" id="KW-1185">Reference proteome</keyword>
<proteinExistence type="predicted"/>
<organism evidence="1 2">
    <name type="scientific">Sphagnum jensenii</name>
    <dbReference type="NCBI Taxonomy" id="128206"/>
    <lineage>
        <taxon>Eukaryota</taxon>
        <taxon>Viridiplantae</taxon>
        <taxon>Streptophyta</taxon>
        <taxon>Embryophyta</taxon>
        <taxon>Bryophyta</taxon>
        <taxon>Sphagnophytina</taxon>
        <taxon>Sphagnopsida</taxon>
        <taxon>Sphagnales</taxon>
        <taxon>Sphagnaceae</taxon>
        <taxon>Sphagnum</taxon>
    </lineage>
</organism>
<dbReference type="Proteomes" id="UP001497444">
    <property type="component" value="Chromosome 18"/>
</dbReference>
<name>A0ABP0WIL9_9BRYO</name>
<reference evidence="1" key="1">
    <citation type="submission" date="2024-02" db="EMBL/GenBank/DDBJ databases">
        <authorList>
            <consortium name="ELIXIR-Norway"/>
            <consortium name="Elixir Norway"/>
        </authorList>
    </citation>
    <scope>NUCLEOTIDE SEQUENCE</scope>
</reference>
<accession>A0ABP0WIL9</accession>
<evidence type="ECO:0000313" key="1">
    <source>
        <dbReference type="EMBL" id="CAK9265996.1"/>
    </source>
</evidence>